<evidence type="ECO:0000313" key="4">
    <source>
        <dbReference type="Proteomes" id="UP000614047"/>
    </source>
</evidence>
<comment type="caution">
    <text evidence="3">The sequence shown here is derived from an EMBL/GenBank/DDBJ whole genome shotgun (WGS) entry which is preliminary data.</text>
</comment>
<protein>
    <recommendedName>
        <fullName evidence="2">FtsK domain-containing protein</fullName>
    </recommendedName>
</protein>
<dbReference type="RefSeq" id="WP_197015933.1">
    <property type="nucleotide sequence ID" value="NZ_BAABES010000003.1"/>
</dbReference>
<dbReference type="InterPro" id="IPR002543">
    <property type="entry name" value="FtsK_dom"/>
</dbReference>
<keyword evidence="4" id="KW-1185">Reference proteome</keyword>
<proteinExistence type="predicted"/>
<dbReference type="InterPro" id="IPR047738">
    <property type="entry name" value="SAV_2336-like_N"/>
</dbReference>
<dbReference type="GO" id="GO:0003677">
    <property type="term" value="F:DNA binding"/>
    <property type="evidence" value="ECO:0007669"/>
    <property type="project" value="InterPro"/>
</dbReference>
<feature type="compositionally biased region" description="Low complexity" evidence="1">
    <location>
        <begin position="40"/>
        <end position="52"/>
    </location>
</feature>
<organism evidence="3 4">
    <name type="scientific">Actinomadura viridis</name>
    <dbReference type="NCBI Taxonomy" id="58110"/>
    <lineage>
        <taxon>Bacteria</taxon>
        <taxon>Bacillati</taxon>
        <taxon>Actinomycetota</taxon>
        <taxon>Actinomycetes</taxon>
        <taxon>Streptosporangiales</taxon>
        <taxon>Thermomonosporaceae</taxon>
        <taxon>Actinomadura</taxon>
    </lineage>
</organism>
<feature type="domain" description="FtsK" evidence="2">
    <location>
        <begin position="1082"/>
        <end position="1192"/>
    </location>
</feature>
<dbReference type="Proteomes" id="UP000614047">
    <property type="component" value="Unassembled WGS sequence"/>
</dbReference>
<evidence type="ECO:0000256" key="1">
    <source>
        <dbReference type="SAM" id="MobiDB-lite"/>
    </source>
</evidence>
<accession>A0A931GPI3</accession>
<feature type="compositionally biased region" description="Low complexity" evidence="1">
    <location>
        <begin position="91"/>
        <end position="101"/>
    </location>
</feature>
<dbReference type="PANTHER" id="PTHR48125">
    <property type="entry name" value="LP07818P1"/>
    <property type="match status" value="1"/>
</dbReference>
<name>A0A931GPI3_9ACTN</name>
<evidence type="ECO:0000259" key="2">
    <source>
        <dbReference type="Pfam" id="PF01580"/>
    </source>
</evidence>
<dbReference type="SUPFAM" id="SSF52540">
    <property type="entry name" value="P-loop containing nucleoside triphosphate hydrolases"/>
    <property type="match status" value="2"/>
</dbReference>
<dbReference type="InterPro" id="IPR027417">
    <property type="entry name" value="P-loop_NTPase"/>
</dbReference>
<feature type="region of interest" description="Disordered" evidence="1">
    <location>
        <begin position="1"/>
        <end position="101"/>
    </location>
</feature>
<sequence length="1588" mass="169579">MTRTSEPAPVERLRDVLTATGPPPDARELSEILWLASHLTPPAEDAAATPPARETPPDAARDGEPAELPQPDARPPGPRRPPRERTPVHPAPEGDADPPGDTAAVDVLVPTAPMLNDPRGLQRALRPLKRRVPSRTRRRLDEEATAARIADTGLWVPVLVPERERWLGVDLVVDTGPSMRLWRPLAEELTEALVRQGAFSDVRVYYLRESGGVAVAPGGAPRAPRTLLDPSGRRAVLVLSDCSGRHWWNGRAGASLRHWAAAGPAAILQPLPERMWRRTAAPVSPGTAVLPRPGAPNTDLRFDPYHDEPGDGVPVPVLEISPRWFGDWAALLAGSGPRPVAMTTVTGRVRDAAPVRRERDLPVGERVRRFLAVASPAACELAAHVAVSVPSLPVMRLIQQRVQDGAGPGPLAEVLLSGLLRPLGGSAERYEFVPGARQALLDTLPRSEGLHTLHTLEIVSAEIERRAGSTGSRFPAVIPLSSRSTAGRRAATLGWGPFALVNAEARRLILPPAPPPAHPDTFQTVVNSGGFGPPGGPPGGVQPPQLVQVPLPTAQEIPGPPDPPGRMDLMDLLGSPTPESIARTWRESRPGRTGVPIGTWEDGSLLFLDPFDGHVWVIGGPPRRDLVRTILLGLAMSWSPRAVRFTFVENAPGGAYDDLSMLPHVDGPGGGQAAGEPYAGAVARLREEAAARADVLADMDVPDWDAYQALRTGRDQLPRRVAVVDDPHALDDAAGELLNLAIEGSRLGIHLIFSASDVSDASHNARAPLPPALGRRIVLDTPPDTATLFSGPASPGTGAPADLPPTIRFRPARPQTFAEWSRMVRIAAEIEHGERPPLGFGAKNERIDVPFDITGRPGTSGVVVGDRAERQRLLRLIVTSHASEDVGVILAGLGDAPLGEGPTPSNVLSAQDELLGDSEGLRRLIGALSDEIEQRQAPAPRSDRPRPLIVVIDVSLTLPTHRPELGELLLRMALHRKKLGVHLIVATTEIEDTTVWDRLLALLDWRIAVSPVSPSTSQRLFGHAQLSWPPSGTSPHIHLRTGRKAPVLVRLAEPLPPPREAGRPLPPEPAGADLATFIDQAWRRAQRADAALIGVDEDDDPVVLELREHGVITGAEGRDELVRSVILSLALANPPDVLSFTLLDPLASDVFTGVWRLPHVAATIAGRLERERAYHHESTLASELDRRAEALKTLPPDQDVPAPLMLVVFNDASPSVLGTWLPHLLIWIARHGPRLGVHLVRVVPVEDGASLSDGMWHLATHSPGMATLSARGNPPVYFFPYRPSGDLDQIVQTMARFGRESPPLGAGPVRPKAPLPDLLAPDRLPPVSGRRIPIGVEDGTHAPVMIDLDADPHLLVVGPPGAGKTNLLRLIISGIADRGDPEGTLICIIDPRGALSGLAADLGAGFPADTGFDLPMSFGDDDDEPAADDGDIEPEADLPPERGVRYAETAEDINLLVAELAEVLLLRLQPEHGGTPATTSKVYVIVADHHRLADDQTEKLNNLVTELAGRSGVHFVVSRIASAGEDPLEPALRGLHRAGATGVFMAYSHGAESQAWGVEPPGGGELPPGRAILVQGGEPKLIQIATLP</sequence>
<dbReference type="EMBL" id="JADOUA010000001">
    <property type="protein sequence ID" value="MBG6093935.1"/>
    <property type="molecule type" value="Genomic_DNA"/>
</dbReference>
<dbReference type="Gene3D" id="3.40.50.300">
    <property type="entry name" value="P-loop containing nucleotide triphosphate hydrolases"/>
    <property type="match status" value="4"/>
</dbReference>
<feature type="domain" description="FtsK" evidence="2">
    <location>
        <begin position="1337"/>
        <end position="1393"/>
    </location>
</feature>
<evidence type="ECO:0000313" key="3">
    <source>
        <dbReference type="EMBL" id="MBG6093935.1"/>
    </source>
</evidence>
<dbReference type="NCBIfam" id="NF041121">
    <property type="entry name" value="SAV_2336_NTERM"/>
    <property type="match status" value="1"/>
</dbReference>
<dbReference type="PANTHER" id="PTHR48125:SF12">
    <property type="entry name" value="AT HOOK TRANSCRIPTION FACTOR FAMILY-RELATED"/>
    <property type="match status" value="1"/>
</dbReference>
<feature type="region of interest" description="Disordered" evidence="1">
    <location>
        <begin position="1417"/>
        <end position="1439"/>
    </location>
</feature>
<gene>
    <name evidence="3" type="ORF">IW256_008048</name>
</gene>
<dbReference type="GO" id="GO:0005524">
    <property type="term" value="F:ATP binding"/>
    <property type="evidence" value="ECO:0007669"/>
    <property type="project" value="InterPro"/>
</dbReference>
<reference evidence="3" key="1">
    <citation type="submission" date="2020-11" db="EMBL/GenBank/DDBJ databases">
        <title>Sequencing the genomes of 1000 actinobacteria strains.</title>
        <authorList>
            <person name="Klenk H.-P."/>
        </authorList>
    </citation>
    <scope>NUCLEOTIDE SEQUENCE</scope>
    <source>
        <strain evidence="3">DSM 43175</strain>
    </source>
</reference>
<dbReference type="Pfam" id="PF01580">
    <property type="entry name" value="FtsK_SpoIIIE"/>
    <property type="match status" value="2"/>
</dbReference>
<feature type="compositionally biased region" description="Acidic residues" evidence="1">
    <location>
        <begin position="1419"/>
        <end position="1438"/>
    </location>
</feature>
<feature type="region of interest" description="Disordered" evidence="1">
    <location>
        <begin position="788"/>
        <end position="807"/>
    </location>
</feature>
<feature type="compositionally biased region" description="Basic and acidic residues" evidence="1">
    <location>
        <begin position="55"/>
        <end position="64"/>
    </location>
</feature>